<reference evidence="2" key="1">
    <citation type="journal article" date="2019" name="Int. J. Syst. Evol. Microbiol.">
        <title>The Global Catalogue of Microorganisms (GCM) 10K type strain sequencing project: providing services to taxonomists for standard genome sequencing and annotation.</title>
        <authorList>
            <consortium name="The Broad Institute Genomics Platform"/>
            <consortium name="The Broad Institute Genome Sequencing Center for Infectious Disease"/>
            <person name="Wu L."/>
            <person name="Ma J."/>
        </authorList>
    </citation>
    <scope>NUCLEOTIDE SEQUENCE [LARGE SCALE GENOMIC DNA]</scope>
    <source>
        <strain evidence="2">JCM 16545</strain>
    </source>
</reference>
<accession>A0ABW5E5S2</accession>
<gene>
    <name evidence="1" type="ORF">ACFSQZ_09005</name>
</gene>
<dbReference type="RefSeq" id="WP_377094547.1">
    <property type="nucleotide sequence ID" value="NZ_JBHSJM010000001.1"/>
</dbReference>
<dbReference type="SUPFAM" id="SSF160104">
    <property type="entry name" value="Acetoacetate decarboxylase-like"/>
    <property type="match status" value="1"/>
</dbReference>
<keyword evidence="2" id="KW-1185">Reference proteome</keyword>
<dbReference type="EMBL" id="JBHUJC010000026">
    <property type="protein sequence ID" value="MFD2276603.1"/>
    <property type="molecule type" value="Genomic_DNA"/>
</dbReference>
<evidence type="ECO:0000313" key="1">
    <source>
        <dbReference type="EMBL" id="MFD2276603.1"/>
    </source>
</evidence>
<dbReference type="InterPro" id="IPR018644">
    <property type="entry name" value="DUF2071"/>
</dbReference>
<protein>
    <submittedName>
        <fullName evidence="1">DUF2071 domain-containing protein</fullName>
    </submittedName>
</protein>
<dbReference type="Proteomes" id="UP001597297">
    <property type="component" value="Unassembled WGS sequence"/>
</dbReference>
<name>A0ABW5E5S2_9BACT</name>
<dbReference type="InterPro" id="IPR023375">
    <property type="entry name" value="ADC_dom_sf"/>
</dbReference>
<proteinExistence type="predicted"/>
<sequence length="242" mass="27194">MKIPIITGSIRRRILLNYRVDPDVIQNLLPPPFSPKLIHGKAIAGICLIRLEHIRPKGLPALIGISSENSAHRIAVTWQDPNGNTQEGVYVPRRDTDSMLNSLAGGRLFPGVHHHSSFDVSSTENTIKLTIQPTDTSTPLVKMDVTKSQQFPRSSIFRSITEASKFFEAGNIGYSARPDGKKLDGLFLNIRDWKVSSLETLHLESSYYNDQSIFPQGSIEFDHALLMENIHHEWHSEAPMYL</sequence>
<comment type="caution">
    <text evidence="1">The sequence shown here is derived from an EMBL/GenBank/DDBJ whole genome shotgun (WGS) entry which is preliminary data.</text>
</comment>
<organism evidence="1 2">
    <name type="scientific">Rubritalea spongiae</name>
    <dbReference type="NCBI Taxonomy" id="430797"/>
    <lineage>
        <taxon>Bacteria</taxon>
        <taxon>Pseudomonadati</taxon>
        <taxon>Verrucomicrobiota</taxon>
        <taxon>Verrucomicrobiia</taxon>
        <taxon>Verrucomicrobiales</taxon>
        <taxon>Rubritaleaceae</taxon>
        <taxon>Rubritalea</taxon>
    </lineage>
</organism>
<evidence type="ECO:0000313" key="2">
    <source>
        <dbReference type="Proteomes" id="UP001597297"/>
    </source>
</evidence>
<dbReference type="Pfam" id="PF09844">
    <property type="entry name" value="DUF2071"/>
    <property type="match status" value="1"/>
</dbReference>